<protein>
    <submittedName>
        <fullName evidence="2">Putative TM nitroreductase</fullName>
    </submittedName>
</protein>
<reference evidence="2 3" key="1">
    <citation type="submission" date="2016-10" db="EMBL/GenBank/DDBJ databases">
        <authorList>
            <person name="de Groot N.N."/>
        </authorList>
    </citation>
    <scope>NUCLEOTIDE SEQUENCE [LARGE SCALE GENOMIC DNA]</scope>
    <source>
        <strain evidence="2 3">DSM 11978</strain>
    </source>
</reference>
<dbReference type="Gene3D" id="3.40.109.10">
    <property type="entry name" value="NADH Oxidase"/>
    <property type="match status" value="1"/>
</dbReference>
<dbReference type="SUPFAM" id="SSF55469">
    <property type="entry name" value="FMN-dependent nitroreductase-like"/>
    <property type="match status" value="1"/>
</dbReference>
<dbReference type="AlphaFoldDB" id="A0A1H7KEC2"/>
<evidence type="ECO:0000313" key="2">
    <source>
        <dbReference type="EMBL" id="SEK84840.1"/>
    </source>
</evidence>
<dbReference type="STRING" id="190974.SAMN05216439_1553"/>
<dbReference type="Pfam" id="PF14512">
    <property type="entry name" value="TM1586_NiRdase"/>
    <property type="match status" value="1"/>
</dbReference>
<dbReference type="RefSeq" id="WP_069574810.1">
    <property type="nucleotide sequence ID" value="NZ_FOAK01000006.1"/>
</dbReference>
<evidence type="ECO:0000259" key="1">
    <source>
        <dbReference type="Pfam" id="PF14512"/>
    </source>
</evidence>
<dbReference type="Gene3D" id="3.40.109.30">
    <property type="entry name" value="putative nitroreductase (tm1586), domain 2"/>
    <property type="match status" value="1"/>
</dbReference>
<evidence type="ECO:0000313" key="3">
    <source>
        <dbReference type="Proteomes" id="UP000199506"/>
    </source>
</evidence>
<gene>
    <name evidence="2" type="ORF">SAMN05216439_1553</name>
</gene>
<feature type="domain" description="Putative nitroreductase TM1586" evidence="1">
    <location>
        <begin position="4"/>
        <end position="203"/>
    </location>
</feature>
<dbReference type="Proteomes" id="UP000199506">
    <property type="component" value="Unassembled WGS sequence"/>
</dbReference>
<name>A0A1H7KEC2_9EURY</name>
<dbReference type="EMBL" id="FOAK01000006">
    <property type="protein sequence ID" value="SEK84840.1"/>
    <property type="molecule type" value="Genomic_DNA"/>
</dbReference>
<dbReference type="InterPro" id="IPR029478">
    <property type="entry name" value="TM1586_NiRdase"/>
</dbReference>
<dbReference type="InterPro" id="IPR000415">
    <property type="entry name" value="Nitroreductase-like"/>
</dbReference>
<accession>A0A1H7KEC2</accession>
<proteinExistence type="predicted"/>
<dbReference type="OrthoDB" id="287850at2157"/>
<dbReference type="GO" id="GO:0016491">
    <property type="term" value="F:oxidoreductase activity"/>
    <property type="evidence" value="ECO:0007669"/>
    <property type="project" value="InterPro"/>
</dbReference>
<sequence length="230" mass="27155">MNFQEQIYIRKSCRKYMDDAIDMDLIHDFMESVKLLNSEINYNYEILTHEEVNVRNRWSAPYYLAIYSEKKENYLTNIGFIFQQLCLYLQSISIGTCWVGMDVPKNKSSDFVIAIAFGKSDEMTRDLSKFRRKELSKICDYEDEKLIPAQLAPSAINSQPWYFKHTNEGFDVYQVKQNILKRQVLKKWNPIDMGIALAHMYVSNEKRFEFEIKANFDSIEGHTYIGSIKI</sequence>
<organism evidence="2 3">
    <name type="scientific">Methanobrevibacter gottschalkii</name>
    <dbReference type="NCBI Taxonomy" id="190974"/>
    <lineage>
        <taxon>Archaea</taxon>
        <taxon>Methanobacteriati</taxon>
        <taxon>Methanobacteriota</taxon>
        <taxon>Methanomada group</taxon>
        <taxon>Methanobacteria</taxon>
        <taxon>Methanobacteriales</taxon>
        <taxon>Methanobacteriaceae</taxon>
        <taxon>Methanobrevibacter</taxon>
    </lineage>
</organism>